<dbReference type="PROSITE" id="PS50967">
    <property type="entry name" value="HRDC"/>
    <property type="match status" value="1"/>
</dbReference>
<dbReference type="EMBL" id="FQXM01000002">
    <property type="protein sequence ID" value="SHH13262.1"/>
    <property type="molecule type" value="Genomic_DNA"/>
</dbReference>
<evidence type="ECO:0000256" key="1">
    <source>
        <dbReference type="ARBA" id="ARBA00001946"/>
    </source>
</evidence>
<dbReference type="Pfam" id="PF14493">
    <property type="entry name" value="HTH_40"/>
    <property type="match status" value="1"/>
</dbReference>
<dbReference type="InterPro" id="IPR044876">
    <property type="entry name" value="HRDC_dom_sf"/>
</dbReference>
<dbReference type="Pfam" id="PF00270">
    <property type="entry name" value="DEAD"/>
    <property type="match status" value="1"/>
</dbReference>
<gene>
    <name evidence="20" type="ORF">SAMN02745207_00087</name>
</gene>
<organism evidence="20 21">
    <name type="scientific">Clostridium grantii DSM 8605</name>
    <dbReference type="NCBI Taxonomy" id="1121316"/>
    <lineage>
        <taxon>Bacteria</taxon>
        <taxon>Bacillati</taxon>
        <taxon>Bacillota</taxon>
        <taxon>Clostridia</taxon>
        <taxon>Eubacteriales</taxon>
        <taxon>Clostridiaceae</taxon>
        <taxon>Clostridium</taxon>
    </lineage>
</organism>
<dbReference type="GO" id="GO:0043590">
    <property type="term" value="C:bacterial nucleoid"/>
    <property type="evidence" value="ECO:0007669"/>
    <property type="project" value="TreeGrafter"/>
</dbReference>
<dbReference type="InterPro" id="IPR014001">
    <property type="entry name" value="Helicase_ATP-bd"/>
</dbReference>
<dbReference type="GO" id="GO:0046872">
    <property type="term" value="F:metal ion binding"/>
    <property type="evidence" value="ECO:0007669"/>
    <property type="project" value="UniProtKB-KW"/>
</dbReference>
<evidence type="ECO:0000256" key="11">
    <source>
        <dbReference type="ARBA" id="ARBA00023125"/>
    </source>
</evidence>
<protein>
    <recommendedName>
        <fullName evidence="16">DNA helicase RecQ</fullName>
        <ecNumber evidence="16">5.6.2.4</ecNumber>
    </recommendedName>
</protein>
<dbReference type="PROSITE" id="PS51192">
    <property type="entry name" value="HELICASE_ATP_BIND_1"/>
    <property type="match status" value="1"/>
</dbReference>
<evidence type="ECO:0000259" key="18">
    <source>
        <dbReference type="PROSITE" id="PS51192"/>
    </source>
</evidence>
<dbReference type="GO" id="GO:0006310">
    <property type="term" value="P:DNA recombination"/>
    <property type="evidence" value="ECO:0007669"/>
    <property type="project" value="UniProtKB-UniRule"/>
</dbReference>
<evidence type="ECO:0000259" key="17">
    <source>
        <dbReference type="PROSITE" id="PS50967"/>
    </source>
</evidence>
<dbReference type="AlphaFoldDB" id="A0A1M5QGS1"/>
<dbReference type="NCBIfam" id="TIGR01389">
    <property type="entry name" value="recQ"/>
    <property type="match status" value="1"/>
</dbReference>
<dbReference type="GO" id="GO:0003677">
    <property type="term" value="F:DNA binding"/>
    <property type="evidence" value="ECO:0007669"/>
    <property type="project" value="UniProtKB-KW"/>
</dbReference>
<dbReference type="SUPFAM" id="SSF47819">
    <property type="entry name" value="HRDC-like"/>
    <property type="match status" value="1"/>
</dbReference>
<dbReference type="NCBIfam" id="TIGR00614">
    <property type="entry name" value="recQ_fam"/>
    <property type="match status" value="1"/>
</dbReference>
<dbReference type="STRING" id="1121316.SAMN02745207_00087"/>
<dbReference type="RefSeq" id="WP_073335861.1">
    <property type="nucleotide sequence ID" value="NZ_FQXM01000002.1"/>
</dbReference>
<evidence type="ECO:0000256" key="13">
    <source>
        <dbReference type="ARBA" id="ARBA00023204"/>
    </source>
</evidence>
<keyword evidence="6" id="KW-0227">DNA damage</keyword>
<dbReference type="PROSITE" id="PS51194">
    <property type="entry name" value="HELICASE_CTER"/>
    <property type="match status" value="1"/>
</dbReference>
<dbReference type="GO" id="GO:0009378">
    <property type="term" value="F:four-way junction helicase activity"/>
    <property type="evidence" value="ECO:0007669"/>
    <property type="project" value="TreeGrafter"/>
</dbReference>
<evidence type="ECO:0000259" key="19">
    <source>
        <dbReference type="PROSITE" id="PS51194"/>
    </source>
</evidence>
<dbReference type="PANTHER" id="PTHR13710:SF105">
    <property type="entry name" value="ATP-DEPENDENT DNA HELICASE Q1"/>
    <property type="match status" value="1"/>
</dbReference>
<keyword evidence="7" id="KW-0378">Hydrolase</keyword>
<dbReference type="Pfam" id="PF00570">
    <property type="entry name" value="HRDC"/>
    <property type="match status" value="1"/>
</dbReference>
<name>A0A1M5QGS1_9CLOT</name>
<dbReference type="SUPFAM" id="SSF46785">
    <property type="entry name" value="Winged helix' DNA-binding domain"/>
    <property type="match status" value="1"/>
</dbReference>
<dbReference type="Pfam" id="PF09382">
    <property type="entry name" value="RQC"/>
    <property type="match status" value="1"/>
</dbReference>
<keyword evidence="13" id="KW-0234">DNA repair</keyword>
<feature type="domain" description="Helicase ATP-binding" evidence="18">
    <location>
        <begin position="26"/>
        <end position="195"/>
    </location>
</feature>
<keyword evidence="8 20" id="KW-0347">Helicase</keyword>
<dbReference type="GO" id="GO:0006260">
    <property type="term" value="P:DNA replication"/>
    <property type="evidence" value="ECO:0007669"/>
    <property type="project" value="InterPro"/>
</dbReference>
<dbReference type="SMART" id="SM00490">
    <property type="entry name" value="HELICc"/>
    <property type="match status" value="1"/>
</dbReference>
<dbReference type="InterPro" id="IPR006293">
    <property type="entry name" value="DNA_helicase_ATP-dep_RecQ_bac"/>
</dbReference>
<evidence type="ECO:0000256" key="12">
    <source>
        <dbReference type="ARBA" id="ARBA00023172"/>
    </source>
</evidence>
<dbReference type="GO" id="GO:0005524">
    <property type="term" value="F:ATP binding"/>
    <property type="evidence" value="ECO:0007669"/>
    <property type="project" value="UniProtKB-KW"/>
</dbReference>
<comment type="similarity">
    <text evidence="3">Belongs to the helicase family. RecQ subfamily.</text>
</comment>
<accession>A0A1M5QGS1</accession>
<evidence type="ECO:0000256" key="2">
    <source>
        <dbReference type="ARBA" id="ARBA00001947"/>
    </source>
</evidence>
<evidence type="ECO:0000256" key="14">
    <source>
        <dbReference type="ARBA" id="ARBA00023235"/>
    </source>
</evidence>
<sequence length="719" mass="82385">MIENAREKLKKHFGYDSFRKGQEQVIEDVLNHKDVVAVMPTGAGKSICFQVPALLFPGITVVISPLISLMKDQVDSLKEVGIKATYINSSLSATEVNNRIFKMLSGDYKLVYLAPERLESRVFVDTLCNMDISFVAVDEAHCISQWGHDFRTSYRKISYFIKQINPRPVVGAFTATATEKVKEDIASLLELRNPEVYITGFDRENLKFSVLKGVNNESFILDYLSKNKKTTGIIYTSTRKTAESIYNSLIKNSIKAGVYHAGLSDEERNDMQNKFAYDDIDVIVATNAFGMGIDKSNVRFVIHNNLPKNMEAYYQEAGRAGRDGENSECILLFSPRDIQLQSYFIEEGGLSPERKANEYEKLRLMVDYCHTSTCLRKYILEYFGDFSLNSSCDNCSNCNDERELVDITLEAKKIFSCIYRMQQRFGSNMVADVLKGSKAKKITESRLNTLSTYGIMEEFIKKDIVDMINVLTADSYLNLTNDAYPVLKLTNKAVGVLKDQETVFMKMNKVQAKLEQDNDLFQILRNLRKEISIEESIPPYIVFSDAVLKEMSTYMPLNKPEFLNVKGVGEVKYEKYGEKFIEEIESYINENDLDVGSFRKRIYEDSFASDKVREGYKSNKTPTHIITYEMFAEGKTMDEIIEERDLKIRTAEDHVVKSLKEGMKIDIKRIENIVPKEYIGLIEEAIKKCEEDRLSPVKEMLPDEVDYFWIKLVKYGIVC</sequence>
<keyword evidence="4" id="KW-0479">Metal-binding</keyword>
<evidence type="ECO:0000256" key="7">
    <source>
        <dbReference type="ARBA" id="ARBA00022801"/>
    </source>
</evidence>
<proteinExistence type="inferred from homology"/>
<dbReference type="Gene3D" id="3.40.50.300">
    <property type="entry name" value="P-loop containing nucleotide triphosphate hydrolases"/>
    <property type="match status" value="2"/>
</dbReference>
<keyword evidence="12" id="KW-0233">DNA recombination</keyword>
<dbReference type="OrthoDB" id="9763310at2"/>
<evidence type="ECO:0000256" key="15">
    <source>
        <dbReference type="ARBA" id="ARBA00034617"/>
    </source>
</evidence>
<dbReference type="InterPro" id="IPR032284">
    <property type="entry name" value="RecQ_Zn-bd"/>
</dbReference>
<dbReference type="InterPro" id="IPR036390">
    <property type="entry name" value="WH_DNA-bd_sf"/>
</dbReference>
<dbReference type="SMART" id="SM00341">
    <property type="entry name" value="HRDC"/>
    <property type="match status" value="1"/>
</dbReference>
<dbReference type="GO" id="GO:0016787">
    <property type="term" value="F:hydrolase activity"/>
    <property type="evidence" value="ECO:0007669"/>
    <property type="project" value="UniProtKB-KW"/>
</dbReference>
<comment type="catalytic activity">
    <reaction evidence="15">
        <text>Couples ATP hydrolysis with the unwinding of duplex DNA by translocating in the 3'-5' direction.</text>
        <dbReference type="EC" id="5.6.2.4"/>
    </reaction>
</comment>
<keyword evidence="21" id="KW-1185">Reference proteome</keyword>
<dbReference type="Gene3D" id="1.10.10.1390">
    <property type="entry name" value="ATP-dependent DNA helicase RecQ"/>
    <property type="match status" value="1"/>
</dbReference>
<dbReference type="PANTHER" id="PTHR13710">
    <property type="entry name" value="DNA HELICASE RECQ FAMILY MEMBER"/>
    <property type="match status" value="1"/>
</dbReference>
<evidence type="ECO:0000256" key="8">
    <source>
        <dbReference type="ARBA" id="ARBA00022806"/>
    </source>
</evidence>
<dbReference type="InterPro" id="IPR004589">
    <property type="entry name" value="DNA_helicase_ATP-dep_RecQ"/>
</dbReference>
<dbReference type="GO" id="GO:0009432">
    <property type="term" value="P:SOS response"/>
    <property type="evidence" value="ECO:0007669"/>
    <property type="project" value="UniProtKB-UniRule"/>
</dbReference>
<keyword evidence="10" id="KW-0067">ATP-binding</keyword>
<dbReference type="GO" id="GO:0030894">
    <property type="term" value="C:replisome"/>
    <property type="evidence" value="ECO:0007669"/>
    <property type="project" value="TreeGrafter"/>
</dbReference>
<dbReference type="InterPro" id="IPR027417">
    <property type="entry name" value="P-loop_NTPase"/>
</dbReference>
<dbReference type="Pfam" id="PF00271">
    <property type="entry name" value="Helicase_C"/>
    <property type="match status" value="1"/>
</dbReference>
<dbReference type="InterPro" id="IPR018982">
    <property type="entry name" value="RQC_domain"/>
</dbReference>
<comment type="cofactor">
    <cofactor evidence="1">
        <name>Mg(2+)</name>
        <dbReference type="ChEBI" id="CHEBI:18420"/>
    </cofactor>
</comment>
<feature type="domain" description="Helicase C-terminal" evidence="19">
    <location>
        <begin position="219"/>
        <end position="363"/>
    </location>
</feature>
<keyword evidence="9" id="KW-0862">Zinc</keyword>
<dbReference type="EC" id="5.6.2.4" evidence="16"/>
<dbReference type="Pfam" id="PF16124">
    <property type="entry name" value="RecQ_Zn_bind"/>
    <property type="match status" value="1"/>
</dbReference>
<dbReference type="InterPro" id="IPR036388">
    <property type="entry name" value="WH-like_DNA-bd_sf"/>
</dbReference>
<evidence type="ECO:0000313" key="21">
    <source>
        <dbReference type="Proteomes" id="UP000184447"/>
    </source>
</evidence>
<evidence type="ECO:0000256" key="4">
    <source>
        <dbReference type="ARBA" id="ARBA00022723"/>
    </source>
</evidence>
<dbReference type="FunFam" id="3.40.50.300:FF:000296">
    <property type="entry name" value="ATP-dependent DNA helicase RecQ"/>
    <property type="match status" value="1"/>
</dbReference>
<dbReference type="CDD" id="cd17920">
    <property type="entry name" value="DEXHc_RecQ"/>
    <property type="match status" value="1"/>
</dbReference>
<keyword evidence="5" id="KW-0547">Nucleotide-binding</keyword>
<dbReference type="Proteomes" id="UP000184447">
    <property type="component" value="Unassembled WGS sequence"/>
</dbReference>
<evidence type="ECO:0000256" key="3">
    <source>
        <dbReference type="ARBA" id="ARBA00005446"/>
    </source>
</evidence>
<comment type="cofactor">
    <cofactor evidence="2">
        <name>Zn(2+)</name>
        <dbReference type="ChEBI" id="CHEBI:29105"/>
    </cofactor>
</comment>
<dbReference type="GO" id="GO:0006281">
    <property type="term" value="P:DNA repair"/>
    <property type="evidence" value="ECO:0007669"/>
    <property type="project" value="UniProtKB-KW"/>
</dbReference>
<dbReference type="InterPro" id="IPR029491">
    <property type="entry name" value="Helicase_HTH"/>
</dbReference>
<reference evidence="20 21" key="1">
    <citation type="submission" date="2016-11" db="EMBL/GenBank/DDBJ databases">
        <authorList>
            <person name="Jaros S."/>
            <person name="Januszkiewicz K."/>
            <person name="Wedrychowicz H."/>
        </authorList>
    </citation>
    <scope>NUCLEOTIDE SEQUENCE [LARGE SCALE GENOMIC DNA]</scope>
    <source>
        <strain evidence="20 21">DSM 8605</strain>
    </source>
</reference>
<dbReference type="CDD" id="cd18794">
    <property type="entry name" value="SF2_C_RecQ"/>
    <property type="match status" value="1"/>
</dbReference>
<feature type="domain" description="HRDC" evidence="17">
    <location>
        <begin position="514"/>
        <end position="594"/>
    </location>
</feature>
<dbReference type="InterPro" id="IPR011545">
    <property type="entry name" value="DEAD/DEAH_box_helicase_dom"/>
</dbReference>
<evidence type="ECO:0000256" key="9">
    <source>
        <dbReference type="ARBA" id="ARBA00022833"/>
    </source>
</evidence>
<dbReference type="SMART" id="SM00487">
    <property type="entry name" value="DEXDc"/>
    <property type="match status" value="1"/>
</dbReference>
<dbReference type="SUPFAM" id="SSF52540">
    <property type="entry name" value="P-loop containing nucleoside triphosphate hydrolases"/>
    <property type="match status" value="1"/>
</dbReference>
<evidence type="ECO:0000256" key="6">
    <source>
        <dbReference type="ARBA" id="ARBA00022763"/>
    </source>
</evidence>
<dbReference type="Gene3D" id="1.10.10.10">
    <property type="entry name" value="Winged helix-like DNA-binding domain superfamily/Winged helix DNA-binding domain"/>
    <property type="match status" value="1"/>
</dbReference>
<dbReference type="Gene3D" id="1.10.150.80">
    <property type="entry name" value="HRDC domain"/>
    <property type="match status" value="1"/>
</dbReference>
<evidence type="ECO:0000313" key="20">
    <source>
        <dbReference type="EMBL" id="SHH13262.1"/>
    </source>
</evidence>
<dbReference type="GO" id="GO:0005737">
    <property type="term" value="C:cytoplasm"/>
    <property type="evidence" value="ECO:0007669"/>
    <property type="project" value="TreeGrafter"/>
</dbReference>
<keyword evidence="14" id="KW-0413">Isomerase</keyword>
<dbReference type="GO" id="GO:0043138">
    <property type="term" value="F:3'-5' DNA helicase activity"/>
    <property type="evidence" value="ECO:0007669"/>
    <property type="project" value="UniProtKB-EC"/>
</dbReference>
<dbReference type="InterPro" id="IPR010997">
    <property type="entry name" value="HRDC-like_sf"/>
</dbReference>
<dbReference type="InterPro" id="IPR002121">
    <property type="entry name" value="HRDC_dom"/>
</dbReference>
<dbReference type="InterPro" id="IPR001650">
    <property type="entry name" value="Helicase_C-like"/>
</dbReference>
<evidence type="ECO:0000256" key="10">
    <source>
        <dbReference type="ARBA" id="ARBA00022840"/>
    </source>
</evidence>
<keyword evidence="11" id="KW-0238">DNA-binding</keyword>
<dbReference type="SMART" id="SM00956">
    <property type="entry name" value="RQC"/>
    <property type="match status" value="1"/>
</dbReference>
<evidence type="ECO:0000256" key="5">
    <source>
        <dbReference type="ARBA" id="ARBA00022741"/>
    </source>
</evidence>
<evidence type="ECO:0000256" key="16">
    <source>
        <dbReference type="NCBIfam" id="TIGR01389"/>
    </source>
</evidence>